<evidence type="ECO:0000256" key="6">
    <source>
        <dbReference type="ARBA" id="ARBA00023170"/>
    </source>
</evidence>
<organism evidence="8">
    <name type="scientific">Quercus suber</name>
    <name type="common">Cork oak</name>
    <dbReference type="NCBI Taxonomy" id="58331"/>
    <lineage>
        <taxon>Eukaryota</taxon>
        <taxon>Viridiplantae</taxon>
        <taxon>Streptophyta</taxon>
        <taxon>Embryophyta</taxon>
        <taxon>Tracheophyta</taxon>
        <taxon>Spermatophyta</taxon>
        <taxon>Magnoliopsida</taxon>
        <taxon>eudicotyledons</taxon>
        <taxon>Gunneridae</taxon>
        <taxon>Pentapetalae</taxon>
        <taxon>rosids</taxon>
        <taxon>fabids</taxon>
        <taxon>Fagales</taxon>
        <taxon>Fagaceae</taxon>
        <taxon>Quercus</taxon>
    </lineage>
</organism>
<comment type="caution">
    <text evidence="8">The sequence shown here is derived from an EMBL/GenBank/DDBJ whole genome shotgun (WGS) entry which is preliminary data.</text>
</comment>
<keyword evidence="3" id="KW-0732">Signal</keyword>
<dbReference type="InterPro" id="IPR046956">
    <property type="entry name" value="RLP23-like"/>
</dbReference>
<keyword evidence="2" id="KW-0812">Transmembrane</keyword>
<evidence type="ECO:0000256" key="3">
    <source>
        <dbReference type="ARBA" id="ARBA00022729"/>
    </source>
</evidence>
<reference evidence="8" key="2">
    <citation type="journal article" date="2018" name="Sci. Data">
        <title>The draft genome sequence of cork oak.</title>
        <authorList>
            <person name="Ramos A.M."/>
            <person name="Usie A."/>
            <person name="Barbosa P."/>
            <person name="Barros P.M."/>
            <person name="Capote T."/>
            <person name="Chaves I."/>
            <person name="Simoes F."/>
            <person name="Abreu I."/>
            <person name="Carrasquinho I."/>
            <person name="Faro C."/>
            <person name="Guimaraes J.B."/>
            <person name="Mendonca D."/>
            <person name="Nobrega F."/>
            <person name="Rodrigues L."/>
            <person name="Saibo N.J.M."/>
            <person name="Varela M.C."/>
            <person name="Egas C."/>
            <person name="Matos J."/>
            <person name="Miguel C.M."/>
            <person name="Oliveira M.M."/>
            <person name="Ricardo C.P."/>
            <person name="Goncalves S."/>
        </authorList>
    </citation>
    <scope>NUCLEOTIDE SEQUENCE [LARGE SCALE GENOMIC DNA]</scope>
    <source>
        <strain evidence="8">HL8</strain>
    </source>
</reference>
<keyword evidence="7" id="KW-0325">Glycoprotein</keyword>
<comment type="subcellular location">
    <subcellularLocation>
        <location evidence="1">Membrane</location>
        <topology evidence="1">Single-pass type I membrane protein</topology>
    </subcellularLocation>
</comment>
<evidence type="ECO:0000256" key="1">
    <source>
        <dbReference type="ARBA" id="ARBA00004479"/>
    </source>
</evidence>
<evidence type="ECO:0000313" key="8">
    <source>
        <dbReference type="EMBL" id="KAK7857126.1"/>
    </source>
</evidence>
<keyword evidence="5" id="KW-0472">Membrane</keyword>
<reference evidence="8" key="3">
    <citation type="submission" date="2023-07" db="EMBL/GenBank/DDBJ databases">
        <title>An improved reference 1 genome and first organelle genomes of Quercus suber.</title>
        <authorList>
            <consortium name="Genosuber Consortium"/>
            <person name="Usie A."/>
            <person name="Serra O."/>
            <person name="Barros P."/>
        </authorList>
    </citation>
    <scope>NUCLEOTIDE SEQUENCE</scope>
    <source>
        <strain evidence="8">HL8</strain>
        <tissue evidence="8">Leaves</tissue>
    </source>
</reference>
<name>A0AAW0M1L9_QUESU</name>
<keyword evidence="4" id="KW-1133">Transmembrane helix</keyword>
<reference evidence="8" key="1">
    <citation type="submission" date="2017-12" db="EMBL/GenBank/DDBJ databases">
        <authorList>
            <person name="Barbosa P."/>
            <person name="Usie A."/>
            <person name="Ramos A.M."/>
        </authorList>
    </citation>
    <scope>NUCLEOTIDE SEQUENCE</scope>
    <source>
        <strain evidence="8">HL8</strain>
        <tissue evidence="8">Leaves</tissue>
    </source>
</reference>
<feature type="non-terminal residue" evidence="8">
    <location>
        <position position="1"/>
    </location>
</feature>
<evidence type="ECO:0000256" key="2">
    <source>
        <dbReference type="ARBA" id="ARBA00022692"/>
    </source>
</evidence>
<dbReference type="AlphaFoldDB" id="A0AAW0M1L9"/>
<proteinExistence type="predicted"/>
<dbReference type="EMBL" id="PKMF04000030">
    <property type="protein sequence ID" value="KAK7857126.1"/>
    <property type="molecule type" value="Genomic_DNA"/>
</dbReference>
<evidence type="ECO:0000256" key="5">
    <source>
        <dbReference type="ARBA" id="ARBA00023136"/>
    </source>
</evidence>
<keyword evidence="6 8" id="KW-0675">Receptor</keyword>
<gene>
    <name evidence="8" type="primary">EIX2_65</name>
    <name evidence="8" type="ORF">CFP56_019816</name>
</gene>
<evidence type="ECO:0000256" key="4">
    <source>
        <dbReference type="ARBA" id="ARBA00022989"/>
    </source>
</evidence>
<protein>
    <submittedName>
        <fullName evidence="8">Receptor-like protein eix2</fullName>
    </submittedName>
</protein>
<sequence length="62" mass="7156">LNGTVDEEHFTKLSKLQYLDISHTHLFFNVKSIGSLLFNLHITMSSCKIGPNFPTWLKHKDL</sequence>
<accession>A0AAW0M1L9</accession>
<evidence type="ECO:0000256" key="7">
    <source>
        <dbReference type="ARBA" id="ARBA00023180"/>
    </source>
</evidence>
<dbReference type="PANTHER" id="PTHR48063">
    <property type="entry name" value="LRR RECEPTOR-LIKE KINASE"/>
    <property type="match status" value="1"/>
</dbReference>
<dbReference type="PANTHER" id="PTHR48063:SF98">
    <property type="entry name" value="LRR RECEPTOR-LIKE SERINE_THREONINE-PROTEIN KINASE FLS2"/>
    <property type="match status" value="1"/>
</dbReference>
<dbReference type="GO" id="GO:0016020">
    <property type="term" value="C:membrane"/>
    <property type="evidence" value="ECO:0007669"/>
    <property type="project" value="UniProtKB-SubCell"/>
</dbReference>